<dbReference type="STRING" id="299255.SAMN02745129_0836"/>
<dbReference type="AlphaFoldDB" id="A0A1M5MYZ4"/>
<evidence type="ECO:0000256" key="2">
    <source>
        <dbReference type="ARBA" id="ARBA00023054"/>
    </source>
</evidence>
<dbReference type="Gene3D" id="2.40.50.100">
    <property type="match status" value="2"/>
</dbReference>
<evidence type="ECO:0000313" key="6">
    <source>
        <dbReference type="Proteomes" id="UP000184268"/>
    </source>
</evidence>
<comment type="subcellular location">
    <subcellularLocation>
        <location evidence="1">Cell envelope</location>
    </subcellularLocation>
</comment>
<dbReference type="Gene3D" id="2.40.30.170">
    <property type="match status" value="1"/>
</dbReference>
<dbReference type="SUPFAM" id="SSF111369">
    <property type="entry name" value="HlyD-like secretion proteins"/>
    <property type="match status" value="2"/>
</dbReference>
<feature type="coiled-coil region" evidence="3">
    <location>
        <begin position="137"/>
        <end position="197"/>
    </location>
</feature>
<dbReference type="EMBL" id="FQXG01000001">
    <property type="protein sequence ID" value="SHG82491.1"/>
    <property type="molecule type" value="Genomic_DNA"/>
</dbReference>
<name>A0A1M5MYZ4_9GAMM</name>
<keyword evidence="2 3" id="KW-0175">Coiled coil</keyword>
<dbReference type="Proteomes" id="UP000184268">
    <property type="component" value="Unassembled WGS sequence"/>
</dbReference>
<dbReference type="GO" id="GO:0030313">
    <property type="term" value="C:cell envelope"/>
    <property type="evidence" value="ECO:0007669"/>
    <property type="project" value="UniProtKB-SubCell"/>
</dbReference>
<accession>A0A1M5MYZ4</accession>
<dbReference type="PANTHER" id="PTHR32347">
    <property type="entry name" value="EFFLUX SYSTEM COMPONENT YKNX-RELATED"/>
    <property type="match status" value="1"/>
</dbReference>
<evidence type="ECO:0000256" key="1">
    <source>
        <dbReference type="ARBA" id="ARBA00004196"/>
    </source>
</evidence>
<dbReference type="PANTHER" id="PTHR32347:SF29">
    <property type="entry name" value="UPF0194 MEMBRANE PROTEIN YBHG"/>
    <property type="match status" value="1"/>
</dbReference>
<organism evidence="5 6">
    <name type="scientific">Ferrimonas marina</name>
    <dbReference type="NCBI Taxonomy" id="299255"/>
    <lineage>
        <taxon>Bacteria</taxon>
        <taxon>Pseudomonadati</taxon>
        <taxon>Pseudomonadota</taxon>
        <taxon>Gammaproteobacteria</taxon>
        <taxon>Alteromonadales</taxon>
        <taxon>Ferrimonadaceae</taxon>
        <taxon>Ferrimonas</taxon>
    </lineage>
</organism>
<dbReference type="Gene3D" id="1.10.287.470">
    <property type="entry name" value="Helix hairpin bin"/>
    <property type="match status" value="3"/>
</dbReference>
<keyword evidence="6" id="KW-1185">Reference proteome</keyword>
<evidence type="ECO:0000256" key="3">
    <source>
        <dbReference type="SAM" id="Coils"/>
    </source>
</evidence>
<evidence type="ECO:0000259" key="4">
    <source>
        <dbReference type="Pfam" id="PF25881"/>
    </source>
</evidence>
<reference evidence="5 6" key="1">
    <citation type="submission" date="2016-11" db="EMBL/GenBank/DDBJ databases">
        <authorList>
            <person name="Jaros S."/>
            <person name="Januszkiewicz K."/>
            <person name="Wedrychowicz H."/>
        </authorList>
    </citation>
    <scope>NUCLEOTIDE SEQUENCE [LARGE SCALE GENOMIC DNA]</scope>
    <source>
        <strain evidence="5 6">DSM 16917</strain>
    </source>
</reference>
<protein>
    <submittedName>
        <fullName evidence="5">HlyD family secretion protein</fullName>
    </submittedName>
</protein>
<proteinExistence type="predicted"/>
<sequence>MKRIGLLVLGGLLLSGCQPQHGSMALGTLERERVTHPATVSEVVVALPVAQGSQVTEGEVLARLDDRQQQAVVARSRADVARAEAQLDKLRNGARPEEVAAAQAEVAGNQASLLEAEKSFSRAQNLLDRKLASQADLDSALANRDAASARLRSAQQQLAELTNGTREEDLRIAEAELEAAQAVLASEQKRLADLTITATRSGRLDNLPWNLGERVQVGSPVAVLLVGDAPYARVYVPEPVRVRIATGDALTVWVDGIESSFQGQVRWIAAEPSFTPYYALNETDRSRLMYVMEVQLPDEAATLPNGVPAQVVLP</sequence>
<gene>
    <name evidence="5" type="ORF">SAMN02745129_0836</name>
</gene>
<dbReference type="RefSeq" id="WP_067654295.1">
    <property type="nucleotide sequence ID" value="NZ_FQXG01000001.1"/>
</dbReference>
<dbReference type="InterPro" id="IPR050465">
    <property type="entry name" value="UPF0194_transport"/>
</dbReference>
<dbReference type="PROSITE" id="PS51257">
    <property type="entry name" value="PROKAR_LIPOPROTEIN"/>
    <property type="match status" value="1"/>
</dbReference>
<dbReference type="InterPro" id="IPR059052">
    <property type="entry name" value="HH_YbhG-like"/>
</dbReference>
<dbReference type="OrthoDB" id="8558741at2"/>
<feature type="domain" description="YbhG-like alpha-helical hairpin" evidence="4">
    <location>
        <begin position="64"/>
        <end position="191"/>
    </location>
</feature>
<evidence type="ECO:0000313" key="5">
    <source>
        <dbReference type="EMBL" id="SHG82491.1"/>
    </source>
</evidence>
<dbReference type="Pfam" id="PF25881">
    <property type="entry name" value="HH_YBHG"/>
    <property type="match status" value="1"/>
</dbReference>